<name>A0A9W6BM95_9CHLO</name>
<reference evidence="1 2" key="1">
    <citation type="journal article" date="2023" name="Commun. Biol.">
        <title>Reorganization of the ancestral sex-determining regions during the evolution of trioecy in Pleodorina starrii.</title>
        <authorList>
            <person name="Takahashi K."/>
            <person name="Suzuki S."/>
            <person name="Kawai-Toyooka H."/>
            <person name="Yamamoto K."/>
            <person name="Hamaji T."/>
            <person name="Ootsuki R."/>
            <person name="Yamaguchi H."/>
            <person name="Kawachi M."/>
            <person name="Higashiyama T."/>
            <person name="Nozaki H."/>
        </authorList>
    </citation>
    <scope>NUCLEOTIDE SEQUENCE [LARGE SCALE GENOMIC DNA]</scope>
    <source>
        <strain evidence="1 2">NIES-4479</strain>
    </source>
</reference>
<evidence type="ECO:0000313" key="2">
    <source>
        <dbReference type="Proteomes" id="UP001165080"/>
    </source>
</evidence>
<dbReference type="Proteomes" id="UP001165080">
    <property type="component" value="Unassembled WGS sequence"/>
</dbReference>
<protein>
    <submittedName>
        <fullName evidence="1">Uncharacterized protein</fullName>
    </submittedName>
</protein>
<dbReference type="OrthoDB" id="556270at2759"/>
<accession>A0A9W6BM95</accession>
<gene>
    <name evidence="1" type="primary">PLEST010956</name>
    <name evidence="1" type="ORF">PLESTB_000810600</name>
</gene>
<dbReference type="EMBL" id="BRXU01000009">
    <property type="protein sequence ID" value="GLC53976.1"/>
    <property type="molecule type" value="Genomic_DNA"/>
</dbReference>
<comment type="caution">
    <text evidence="1">The sequence shown here is derived from an EMBL/GenBank/DDBJ whole genome shotgun (WGS) entry which is preliminary data.</text>
</comment>
<sequence>MRMDLKLERQDLELERLNCEVTVLRQGNVAYAAVLRRSLIEEAHDFLLRTAGPRLVSPDGKVEQWSDYLYRQVYEKGLQWFEAEKLPISCLSLLPKGSNTPFELGNDAAHKLRTQDPNLFRQNYLMGVSQEEQPVWEELHEFVSSLPRRLNCPS</sequence>
<proteinExistence type="predicted"/>
<evidence type="ECO:0000313" key="1">
    <source>
        <dbReference type="EMBL" id="GLC53976.1"/>
    </source>
</evidence>
<keyword evidence="2" id="KW-1185">Reference proteome</keyword>
<organism evidence="1 2">
    <name type="scientific">Pleodorina starrii</name>
    <dbReference type="NCBI Taxonomy" id="330485"/>
    <lineage>
        <taxon>Eukaryota</taxon>
        <taxon>Viridiplantae</taxon>
        <taxon>Chlorophyta</taxon>
        <taxon>core chlorophytes</taxon>
        <taxon>Chlorophyceae</taxon>
        <taxon>CS clade</taxon>
        <taxon>Chlamydomonadales</taxon>
        <taxon>Volvocaceae</taxon>
        <taxon>Pleodorina</taxon>
    </lineage>
</organism>
<dbReference type="AlphaFoldDB" id="A0A9W6BM95"/>